<evidence type="ECO:0000256" key="3">
    <source>
        <dbReference type="ARBA" id="ARBA00022741"/>
    </source>
</evidence>
<dbReference type="PATRIC" id="fig|394096.3.peg.5130"/>
<evidence type="ECO:0000256" key="4">
    <source>
        <dbReference type="ARBA" id="ARBA00022777"/>
    </source>
</evidence>
<dbReference type="OrthoDB" id="9777642at2"/>
<keyword evidence="5" id="KW-0067">ATP-binding</keyword>
<comment type="pathway">
    <text evidence="1 5">Pyrimidine metabolism; UMP biosynthesis via salvage pathway; UMP from uridine: step 1/1.</text>
</comment>
<evidence type="ECO:0000313" key="7">
    <source>
        <dbReference type="EMBL" id="KFE66889.1"/>
    </source>
</evidence>
<dbReference type="EMBL" id="JMCB01000009">
    <property type="protein sequence ID" value="KFE66889.1"/>
    <property type="molecule type" value="Genomic_DNA"/>
</dbReference>
<evidence type="ECO:0000313" key="8">
    <source>
        <dbReference type="Proteomes" id="UP000028725"/>
    </source>
</evidence>
<dbReference type="InterPro" id="IPR006083">
    <property type="entry name" value="PRK/URK"/>
</dbReference>
<dbReference type="SUPFAM" id="SSF52540">
    <property type="entry name" value="P-loop containing nucleoside triphosphate hydrolases"/>
    <property type="match status" value="1"/>
</dbReference>
<evidence type="ECO:0000256" key="1">
    <source>
        <dbReference type="ARBA" id="ARBA00004690"/>
    </source>
</evidence>
<dbReference type="GO" id="GO:0005737">
    <property type="term" value="C:cytoplasm"/>
    <property type="evidence" value="ECO:0007669"/>
    <property type="project" value="UniProtKB-SubCell"/>
</dbReference>
<sequence>MSSPLVVGIAGGTASGKTTVCRKIREALADCRVAFIDQDSYYADLKDMPLEERRQVNFDHPDAFDTELLVRHLKELKQGRAIEKPIYDFITCSRKSGSVRVEPGDIILIEGILVLHMKDIRDETEVKVYVDADDDLRILRRLTRDIKDRGGDFDHVVNQYLRHVRPMHMGFVEPSKHHADIIVPHGGNNEIAIQMLVGALRARLAAPPMPKW</sequence>
<dbReference type="GO" id="GO:0005524">
    <property type="term" value="F:ATP binding"/>
    <property type="evidence" value="ECO:0007669"/>
    <property type="project" value="UniProtKB-KW"/>
</dbReference>
<dbReference type="Gene3D" id="3.40.50.300">
    <property type="entry name" value="P-loop containing nucleotide triphosphate hydrolases"/>
    <property type="match status" value="1"/>
</dbReference>
<keyword evidence="3 5" id="KW-0547">Nucleotide-binding</keyword>
<name>A0A085WGS6_9BACT</name>
<keyword evidence="2 5" id="KW-0808">Transferase</keyword>
<comment type="subcellular location">
    <subcellularLocation>
        <location evidence="5">Cytoplasm</location>
    </subcellularLocation>
</comment>
<comment type="pathway">
    <text evidence="5">Pyrimidine metabolism; CTP biosynthesis via salvage pathway; CTP from cytidine: step 1/3.</text>
</comment>
<dbReference type="Pfam" id="PF00485">
    <property type="entry name" value="PRK"/>
    <property type="match status" value="1"/>
</dbReference>
<evidence type="ECO:0000256" key="5">
    <source>
        <dbReference type="RuleBase" id="RU003825"/>
    </source>
</evidence>
<keyword evidence="8" id="KW-1185">Reference proteome</keyword>
<dbReference type="GO" id="GO:0043771">
    <property type="term" value="F:cytidine kinase activity"/>
    <property type="evidence" value="ECO:0007669"/>
    <property type="project" value="RHEA"/>
</dbReference>
<comment type="catalytic activity">
    <reaction evidence="5">
        <text>uridine + ATP = UMP + ADP + H(+)</text>
        <dbReference type="Rhea" id="RHEA:16825"/>
        <dbReference type="ChEBI" id="CHEBI:15378"/>
        <dbReference type="ChEBI" id="CHEBI:16704"/>
        <dbReference type="ChEBI" id="CHEBI:30616"/>
        <dbReference type="ChEBI" id="CHEBI:57865"/>
        <dbReference type="ChEBI" id="CHEBI:456216"/>
        <dbReference type="EC" id="2.7.1.48"/>
    </reaction>
</comment>
<dbReference type="PRINTS" id="PR00988">
    <property type="entry name" value="URIDINKINASE"/>
</dbReference>
<accession>A0A085WGS6</accession>
<dbReference type="UniPathway" id="UPA00574">
    <property type="reaction ID" value="UER00637"/>
</dbReference>
<organism evidence="7 8">
    <name type="scientific">Hyalangium minutum</name>
    <dbReference type="NCBI Taxonomy" id="394096"/>
    <lineage>
        <taxon>Bacteria</taxon>
        <taxon>Pseudomonadati</taxon>
        <taxon>Myxococcota</taxon>
        <taxon>Myxococcia</taxon>
        <taxon>Myxococcales</taxon>
        <taxon>Cystobacterineae</taxon>
        <taxon>Archangiaceae</taxon>
        <taxon>Hyalangium</taxon>
    </lineage>
</organism>
<dbReference type="UniPathway" id="UPA00579">
    <property type="reaction ID" value="UER00640"/>
</dbReference>
<evidence type="ECO:0000256" key="2">
    <source>
        <dbReference type="ARBA" id="ARBA00022679"/>
    </source>
</evidence>
<evidence type="ECO:0000259" key="6">
    <source>
        <dbReference type="Pfam" id="PF00485"/>
    </source>
</evidence>
<dbReference type="InterPro" id="IPR000764">
    <property type="entry name" value="Uridine_kinase-like"/>
</dbReference>
<keyword evidence="4 5" id="KW-0418">Kinase</keyword>
<proteinExistence type="inferred from homology"/>
<feature type="domain" description="Phosphoribulokinase/uridine kinase" evidence="6">
    <location>
        <begin position="6"/>
        <end position="191"/>
    </location>
</feature>
<dbReference type="RefSeq" id="WP_044191984.1">
    <property type="nucleotide sequence ID" value="NZ_JMCB01000009.1"/>
</dbReference>
<comment type="caution">
    <text evidence="7">The sequence shown here is derived from an EMBL/GenBank/DDBJ whole genome shotgun (WGS) entry which is preliminary data.</text>
</comment>
<dbReference type="CDD" id="cd02023">
    <property type="entry name" value="UMPK"/>
    <property type="match status" value="1"/>
</dbReference>
<dbReference type="AlphaFoldDB" id="A0A085WGS6"/>
<comment type="catalytic activity">
    <reaction evidence="5">
        <text>cytidine + ATP = CMP + ADP + H(+)</text>
        <dbReference type="Rhea" id="RHEA:24674"/>
        <dbReference type="ChEBI" id="CHEBI:15378"/>
        <dbReference type="ChEBI" id="CHEBI:17562"/>
        <dbReference type="ChEBI" id="CHEBI:30616"/>
        <dbReference type="ChEBI" id="CHEBI:60377"/>
        <dbReference type="ChEBI" id="CHEBI:456216"/>
        <dbReference type="EC" id="2.7.1.48"/>
    </reaction>
</comment>
<dbReference type="EC" id="2.7.1.48" evidence="5"/>
<dbReference type="GO" id="GO:0004849">
    <property type="term" value="F:uridine kinase activity"/>
    <property type="evidence" value="ECO:0007669"/>
    <property type="project" value="UniProtKB-EC"/>
</dbReference>
<dbReference type="PANTHER" id="PTHR10285">
    <property type="entry name" value="URIDINE KINASE"/>
    <property type="match status" value="1"/>
</dbReference>
<dbReference type="NCBIfam" id="NF004018">
    <property type="entry name" value="PRK05480.1"/>
    <property type="match status" value="1"/>
</dbReference>
<keyword evidence="5" id="KW-0963">Cytoplasm</keyword>
<comment type="similarity">
    <text evidence="5">Belongs to the uridine kinase family.</text>
</comment>
<dbReference type="STRING" id="394096.DB31_9103"/>
<gene>
    <name evidence="7" type="ORF">DB31_9103</name>
</gene>
<dbReference type="NCBIfam" id="TIGR00235">
    <property type="entry name" value="udk"/>
    <property type="match status" value="1"/>
</dbReference>
<dbReference type="GO" id="GO:0044211">
    <property type="term" value="P:CTP salvage"/>
    <property type="evidence" value="ECO:0007669"/>
    <property type="project" value="UniProtKB-UniPathway"/>
</dbReference>
<dbReference type="InterPro" id="IPR027417">
    <property type="entry name" value="P-loop_NTPase"/>
</dbReference>
<reference evidence="7 8" key="1">
    <citation type="submission" date="2014-04" db="EMBL/GenBank/DDBJ databases">
        <title>Genome assembly of Hyalangium minutum DSM 14724.</title>
        <authorList>
            <person name="Sharma G."/>
            <person name="Subramanian S."/>
        </authorList>
    </citation>
    <scope>NUCLEOTIDE SEQUENCE [LARGE SCALE GENOMIC DNA]</scope>
    <source>
        <strain evidence="7 8">DSM 14724</strain>
    </source>
</reference>
<protein>
    <recommendedName>
        <fullName evidence="5">Uridine kinase</fullName>
        <ecNumber evidence="5">2.7.1.48</ecNumber>
    </recommendedName>
</protein>
<dbReference type="Proteomes" id="UP000028725">
    <property type="component" value="Unassembled WGS sequence"/>
</dbReference>
<dbReference type="GO" id="GO:0044206">
    <property type="term" value="P:UMP salvage"/>
    <property type="evidence" value="ECO:0007669"/>
    <property type="project" value="UniProtKB-UniPathway"/>
</dbReference>